<sequence>MRWASAVDTDNSLRAAVEHAAETVFLGLGRQEPDLAIVFVSAEHSGHFDAVPALLQREFENVFIFGCCGGGVIGGGREIEDRPAFSLTGAVLPGVRLKGTHLDAAQVPPVYAEARAWEDALRVTSAQQPSFLLLADPFSFEAETFIRGLDRIYPLAPKIGGLASGARQVGGSALYLGNQVYHSGCISLALTGNVDIDMVVAQGCRAIGDPMFVTSAHENLIRELDGRSPRDVLSALFERLPAPDRELFSQSLHLGMAMRTDASEFTPGDFLIRGILGMDPQSGALWVSANVPANSVVQFHLRDAATSAIDLERTLRAYRASHPVEPDAGALLFSCHGRGIGLYGQADHDSNAFRRLVADLPIGGFFCDGEFGPIQNSTFLHSYTSAFAVIHEKK</sequence>
<dbReference type="SMART" id="SM01204">
    <property type="entry name" value="FIST_C"/>
    <property type="match status" value="1"/>
</dbReference>
<gene>
    <name evidence="8" type="ORF">GCM10011487_33200</name>
</gene>
<evidence type="ECO:0000256" key="2">
    <source>
        <dbReference type="ARBA" id="ARBA00022475"/>
    </source>
</evidence>
<keyword evidence="2" id="KW-1003">Cell membrane</keyword>
<keyword evidence="5" id="KW-0472">Membrane</keyword>
<keyword evidence="9" id="KW-1185">Reference proteome</keyword>
<dbReference type="PANTHER" id="PTHR14939:SF5">
    <property type="entry name" value="F-BOX ONLY PROTEIN 22"/>
    <property type="match status" value="1"/>
</dbReference>
<dbReference type="PIRSF" id="PIRSF018953">
    <property type="entry name" value="UCP018953"/>
    <property type="match status" value="1"/>
</dbReference>
<evidence type="ECO:0000313" key="9">
    <source>
        <dbReference type="Proteomes" id="UP000445000"/>
    </source>
</evidence>
<dbReference type="Pfam" id="PF10442">
    <property type="entry name" value="FIST_C"/>
    <property type="match status" value="1"/>
</dbReference>
<dbReference type="SMART" id="SM00897">
    <property type="entry name" value="FIST"/>
    <property type="match status" value="1"/>
</dbReference>
<evidence type="ECO:0008006" key="10">
    <source>
        <dbReference type="Google" id="ProtNLM"/>
    </source>
</evidence>
<evidence type="ECO:0000313" key="8">
    <source>
        <dbReference type="EMBL" id="GFE81320.1"/>
    </source>
</evidence>
<evidence type="ECO:0000256" key="3">
    <source>
        <dbReference type="ARBA" id="ARBA00022692"/>
    </source>
</evidence>
<dbReference type="InterPro" id="IPR016741">
    <property type="entry name" value="UCP018953"/>
</dbReference>
<dbReference type="Pfam" id="PF08495">
    <property type="entry name" value="FIST"/>
    <property type="match status" value="1"/>
</dbReference>
<feature type="domain" description="FIST" evidence="6">
    <location>
        <begin position="32"/>
        <end position="228"/>
    </location>
</feature>
<proteinExistence type="predicted"/>
<dbReference type="InterPro" id="IPR019494">
    <property type="entry name" value="FIST_C"/>
</dbReference>
<keyword evidence="3" id="KW-0812">Transmembrane</keyword>
<reference evidence="9" key="1">
    <citation type="submission" date="2020-01" db="EMBL/GenBank/DDBJ databases">
        <title>'Steroidobacter agaridevorans' sp. nov., agar-degrading bacteria isolated from rhizosphere soils.</title>
        <authorList>
            <person name="Ikenaga M."/>
            <person name="Kataoka M."/>
            <person name="Murouchi A."/>
            <person name="Katsuragi S."/>
            <person name="Sakai M."/>
        </authorList>
    </citation>
    <scope>NUCLEOTIDE SEQUENCE [LARGE SCALE GENOMIC DNA]</scope>
    <source>
        <strain evidence="9">YU21-B</strain>
    </source>
</reference>
<keyword evidence="4" id="KW-1133">Transmembrane helix</keyword>
<evidence type="ECO:0000256" key="1">
    <source>
        <dbReference type="ARBA" id="ARBA00004651"/>
    </source>
</evidence>
<dbReference type="InterPro" id="IPR013702">
    <property type="entry name" value="FIST_domain_N"/>
</dbReference>
<dbReference type="EMBL" id="BLJN01000003">
    <property type="protein sequence ID" value="GFE81320.1"/>
    <property type="molecule type" value="Genomic_DNA"/>
</dbReference>
<dbReference type="RefSeq" id="WP_161812986.1">
    <property type="nucleotide sequence ID" value="NZ_BLJN01000003.1"/>
</dbReference>
<dbReference type="AlphaFoldDB" id="A0A829YDJ7"/>
<dbReference type="PANTHER" id="PTHR14939">
    <property type="entry name" value="F-BOX ONLY PROTEIN 22"/>
    <property type="match status" value="1"/>
</dbReference>
<organism evidence="8 9">
    <name type="scientific">Steroidobacter agaridevorans</name>
    <dbReference type="NCBI Taxonomy" id="2695856"/>
    <lineage>
        <taxon>Bacteria</taxon>
        <taxon>Pseudomonadati</taxon>
        <taxon>Pseudomonadota</taxon>
        <taxon>Gammaproteobacteria</taxon>
        <taxon>Steroidobacterales</taxon>
        <taxon>Steroidobacteraceae</taxon>
        <taxon>Steroidobacter</taxon>
    </lineage>
</organism>
<evidence type="ECO:0000259" key="7">
    <source>
        <dbReference type="SMART" id="SM01204"/>
    </source>
</evidence>
<comment type="subcellular location">
    <subcellularLocation>
        <location evidence="1">Cell membrane</location>
        <topology evidence="1">Multi-pass membrane protein</topology>
    </subcellularLocation>
</comment>
<accession>A0A829YDJ7</accession>
<evidence type="ECO:0000256" key="5">
    <source>
        <dbReference type="ARBA" id="ARBA00023136"/>
    </source>
</evidence>
<evidence type="ECO:0000256" key="4">
    <source>
        <dbReference type="ARBA" id="ARBA00022989"/>
    </source>
</evidence>
<dbReference type="GO" id="GO:0005886">
    <property type="term" value="C:plasma membrane"/>
    <property type="evidence" value="ECO:0007669"/>
    <property type="project" value="UniProtKB-SubCell"/>
</dbReference>
<protein>
    <recommendedName>
        <fullName evidence="10">FIST C-domain domain-containing protein</fullName>
    </recommendedName>
</protein>
<dbReference type="Proteomes" id="UP000445000">
    <property type="component" value="Unassembled WGS sequence"/>
</dbReference>
<name>A0A829YDJ7_9GAMM</name>
<evidence type="ECO:0000259" key="6">
    <source>
        <dbReference type="SMART" id="SM00897"/>
    </source>
</evidence>
<feature type="domain" description="FIST C-domain" evidence="7">
    <location>
        <begin position="229"/>
        <end position="374"/>
    </location>
</feature>
<comment type="caution">
    <text evidence="8">The sequence shown here is derived from an EMBL/GenBank/DDBJ whole genome shotgun (WGS) entry which is preliminary data.</text>
</comment>